<dbReference type="Proteomes" id="UP000231383">
    <property type="component" value="Unassembled WGS sequence"/>
</dbReference>
<dbReference type="AlphaFoldDB" id="A0A2M8F266"/>
<reference evidence="2" key="1">
    <citation type="submission" date="2017-09" db="EMBL/GenBank/DDBJ databases">
        <title>Depth-based differentiation of microbial function through sediment-hosted aquifers and enrichment of novel symbionts in the deep terrestrial subsurface.</title>
        <authorList>
            <person name="Probst A.J."/>
            <person name="Ladd B."/>
            <person name="Jarett J.K."/>
            <person name="Geller-Mcgrath D.E."/>
            <person name="Sieber C.M.K."/>
            <person name="Emerson J.B."/>
            <person name="Anantharaman K."/>
            <person name="Thomas B.C."/>
            <person name="Malmstrom R."/>
            <person name="Stieglmeier M."/>
            <person name="Klingl A."/>
            <person name="Woyke T."/>
            <person name="Ryan C.M."/>
            <person name="Banfield J.F."/>
        </authorList>
    </citation>
    <scope>NUCLEOTIDE SEQUENCE [LARGE SCALE GENOMIC DNA]</scope>
</reference>
<name>A0A2M8F266_9BACT</name>
<gene>
    <name evidence="1" type="ORF">CO051_01555</name>
</gene>
<comment type="caution">
    <text evidence="1">The sequence shown here is derived from an EMBL/GenBank/DDBJ whole genome shotgun (WGS) entry which is preliminary data.</text>
</comment>
<proteinExistence type="predicted"/>
<evidence type="ECO:0000313" key="1">
    <source>
        <dbReference type="EMBL" id="PJC33394.1"/>
    </source>
</evidence>
<dbReference type="EMBL" id="PFSC01000042">
    <property type="protein sequence ID" value="PJC33394.1"/>
    <property type="molecule type" value="Genomic_DNA"/>
</dbReference>
<sequence>MAEMFRFTTYPLCQFFKPRSMQDVGENSYTLLSNGEGKIGSSWSGTSLIHHRYGGRLSNEHMNFFTVRMGCVTYNPSLPSFTYGANTCFAGATFDKKGGIYVFHSYGLDVPTPLLQLVDQDKVFGGVVGGWHDSIECHRTLFNDLGMKVARPSADLKVSFEVYGLPEDNAVVYQYIQ</sequence>
<protein>
    <submittedName>
        <fullName evidence="1">Uncharacterized protein</fullName>
    </submittedName>
</protein>
<organism evidence="1 2">
    <name type="scientific">Candidatus Roizmanbacteria bacterium CG_4_9_14_0_2_um_filter_39_13</name>
    <dbReference type="NCBI Taxonomy" id="1974839"/>
    <lineage>
        <taxon>Bacteria</taxon>
        <taxon>Candidatus Roizmaniibacteriota</taxon>
    </lineage>
</organism>
<evidence type="ECO:0000313" key="2">
    <source>
        <dbReference type="Proteomes" id="UP000231383"/>
    </source>
</evidence>
<accession>A0A2M8F266</accession>